<dbReference type="InterPro" id="IPR008065">
    <property type="entry name" value="NPFF"/>
</dbReference>
<organism evidence="2 3">
    <name type="scientific">Geotrypetes seraphini</name>
    <name type="common">Gaboon caecilian</name>
    <name type="synonym">Caecilia seraphini</name>
    <dbReference type="NCBI Taxonomy" id="260995"/>
    <lineage>
        <taxon>Eukaryota</taxon>
        <taxon>Metazoa</taxon>
        <taxon>Chordata</taxon>
        <taxon>Craniata</taxon>
        <taxon>Vertebrata</taxon>
        <taxon>Euteleostomi</taxon>
        <taxon>Amphibia</taxon>
        <taxon>Gymnophiona</taxon>
        <taxon>Geotrypetes</taxon>
    </lineage>
</organism>
<dbReference type="GeneID" id="117358230"/>
<sequence length="129" mass="14542">MDPRLLMLCVFLLGCVKKGWCLEEGLDSEATYQPEPGSLAEKFLDSMPDNGDHGSRDMSDSLLGALLYSLLHTQQRPGRSPSFLFQPQRFGRSARGTLVNNEHVHTRGWDTSTPQFWSMAVPQRFGKKK</sequence>
<dbReference type="Pfam" id="PF15085">
    <property type="entry name" value="NPFF"/>
    <property type="match status" value="1"/>
</dbReference>
<dbReference type="Proteomes" id="UP000515159">
    <property type="component" value="Chromosome 3"/>
</dbReference>
<dbReference type="AlphaFoldDB" id="A0A6P8R9U7"/>
<dbReference type="KEGG" id="gsh:117358230"/>
<gene>
    <name evidence="3" type="primary">NPFF</name>
</gene>
<dbReference type="PROSITE" id="PS51257">
    <property type="entry name" value="PROKAR_LIPOPROTEIN"/>
    <property type="match status" value="1"/>
</dbReference>
<dbReference type="OrthoDB" id="8878267at2759"/>
<dbReference type="PANTHER" id="PTHR15044:SF0">
    <property type="entry name" value="PRO-FMRFAMIDE-RELATED NEUROPEPTIDE FF"/>
    <property type="match status" value="1"/>
</dbReference>
<keyword evidence="2" id="KW-1185">Reference proteome</keyword>
<dbReference type="InParanoid" id="A0A6P8R9U7"/>
<evidence type="ECO:0000313" key="3">
    <source>
        <dbReference type="RefSeq" id="XP_033795806.1"/>
    </source>
</evidence>
<evidence type="ECO:0000313" key="2">
    <source>
        <dbReference type="Proteomes" id="UP000515159"/>
    </source>
</evidence>
<keyword evidence="1" id="KW-0732">Signal</keyword>
<protein>
    <submittedName>
        <fullName evidence="3">Pro-FMRFamide-related neuropeptide FF</fullName>
    </submittedName>
</protein>
<evidence type="ECO:0000256" key="1">
    <source>
        <dbReference type="SAM" id="SignalP"/>
    </source>
</evidence>
<dbReference type="CTD" id="8620"/>
<reference evidence="3" key="1">
    <citation type="submission" date="2025-08" db="UniProtKB">
        <authorList>
            <consortium name="RefSeq"/>
        </authorList>
    </citation>
    <scope>IDENTIFICATION</scope>
</reference>
<keyword evidence="3" id="KW-0527">Neuropeptide</keyword>
<name>A0A6P8R9U7_GEOSA</name>
<dbReference type="GO" id="GO:0007218">
    <property type="term" value="P:neuropeptide signaling pathway"/>
    <property type="evidence" value="ECO:0007669"/>
    <property type="project" value="UniProtKB-KW"/>
</dbReference>
<dbReference type="RefSeq" id="XP_033795806.1">
    <property type="nucleotide sequence ID" value="XM_033939915.1"/>
</dbReference>
<dbReference type="FunCoup" id="A0A6P8R9U7">
    <property type="interactions" value="296"/>
</dbReference>
<dbReference type="GO" id="GO:0005184">
    <property type="term" value="F:neuropeptide hormone activity"/>
    <property type="evidence" value="ECO:0007669"/>
    <property type="project" value="InterPro"/>
</dbReference>
<dbReference type="PANTHER" id="PTHR15044">
    <property type="entry name" value="NEUROPEPTIDE FF"/>
    <property type="match status" value="1"/>
</dbReference>
<feature type="chain" id="PRO_5027918366" evidence="1">
    <location>
        <begin position="22"/>
        <end position="129"/>
    </location>
</feature>
<feature type="signal peptide" evidence="1">
    <location>
        <begin position="1"/>
        <end position="21"/>
    </location>
</feature>
<accession>A0A6P8R9U7</accession>
<proteinExistence type="predicted"/>